<evidence type="ECO:0000256" key="2">
    <source>
        <dbReference type="ARBA" id="ARBA00009810"/>
    </source>
</evidence>
<evidence type="ECO:0000259" key="18">
    <source>
        <dbReference type="Pfam" id="PF07715"/>
    </source>
</evidence>
<feature type="signal peptide" evidence="16">
    <location>
        <begin position="1"/>
        <end position="32"/>
    </location>
</feature>
<dbReference type="InterPro" id="IPR000531">
    <property type="entry name" value="Beta-barrel_TonB"/>
</dbReference>
<evidence type="ECO:0000256" key="4">
    <source>
        <dbReference type="ARBA" id="ARBA00022452"/>
    </source>
</evidence>
<dbReference type="GO" id="GO:0009279">
    <property type="term" value="C:cell outer membrane"/>
    <property type="evidence" value="ECO:0007669"/>
    <property type="project" value="UniProtKB-SubCell"/>
</dbReference>
<sequence length="728" mass="77921">MSSSRSKSIHRGAASFVALGCVGFIATAPAIAQDQEPTRLQGVTVTDSVVEDGYKVEELSSPKTTAALLDTPRTVNVITEEVLQDSASFSLADALRNVPGITLGAGEGGTASADIPLIRGVDATGDVFVDGVRDVGSQSREVFALESVEVSKGPSTAFGGRGAAGGVINLVSKAAREGDFGSVSVTGGTSDLIRLVGDVNQQVNEDVAVRMVAMYHDANVAGRDNVYDDRWGINPSVTWGLNGPVKLTLDYYHLQGDQMPDYGIPLTSRDQLPGGVRKPADVDYDNFYGLKSRDFQKTNVDAFTARFEANVTDAITLSNTTRYSDTRNRYIVTNPDDSKGNVANGTVWRGVKSRGSHQYGIVSNTNLSAIFDTGSITHSLATGFEYNNSESHNANYSVDTGNSNCAVEGFANYNCTDLNNPNANDPWNGTITRSTTPSTAKATEYSLYAFDTITVVPQFLLNGGIRWTSFKASGEGSRRGTPYNVSNSSDFWSWQGGAIFKPTEATSIYFSYANSKTPPGNSVGEGSDDIGSTNALYEPQGTENWEVGAKAELFERALLLSAAAFRVNRDNIQVNDPTGQVTEVINSARTDGFEVSATGSLGPVRMMVGYTYLDSKLRDDPANAGNYLPQAAKHNFAGTIDWQVTPAFSIGGGGSGVSKRYADSANLVSADGYVRFDAHAEYEINENFGIRVNVNNVTDERYVQKLRNPHFAVPAAGRQALVTLTARY</sequence>
<evidence type="ECO:0000256" key="13">
    <source>
        <dbReference type="ARBA" id="ARBA00023237"/>
    </source>
</evidence>
<keyword evidence="12 19" id="KW-0675">Receptor</keyword>
<dbReference type="Pfam" id="PF07715">
    <property type="entry name" value="Plug"/>
    <property type="match status" value="1"/>
</dbReference>
<dbReference type="OrthoDB" id="9760333at2"/>
<dbReference type="GO" id="GO:0015344">
    <property type="term" value="F:siderophore uptake transmembrane transporter activity"/>
    <property type="evidence" value="ECO:0007669"/>
    <property type="project" value="TreeGrafter"/>
</dbReference>
<reference evidence="19 20" key="1">
    <citation type="submission" date="2019-12" db="EMBL/GenBank/DDBJ databases">
        <title>Genomic-based taxomic classification of the family Erythrobacteraceae.</title>
        <authorList>
            <person name="Xu L."/>
        </authorList>
    </citation>
    <scope>NUCLEOTIDE SEQUENCE [LARGE SCALE GENOMIC DNA]</scope>
    <source>
        <strain evidence="19 20">DSM 18604</strain>
    </source>
</reference>
<evidence type="ECO:0000256" key="1">
    <source>
        <dbReference type="ARBA" id="ARBA00004571"/>
    </source>
</evidence>
<organism evidence="19 20">
    <name type="scientific">Altericroceibacterium indicum</name>
    <dbReference type="NCBI Taxonomy" id="374177"/>
    <lineage>
        <taxon>Bacteria</taxon>
        <taxon>Pseudomonadati</taxon>
        <taxon>Pseudomonadota</taxon>
        <taxon>Alphaproteobacteria</taxon>
        <taxon>Sphingomonadales</taxon>
        <taxon>Erythrobacteraceae</taxon>
        <taxon>Altericroceibacterium</taxon>
    </lineage>
</organism>
<evidence type="ECO:0000256" key="9">
    <source>
        <dbReference type="ARBA" id="ARBA00023065"/>
    </source>
</evidence>
<dbReference type="Gene3D" id="2.170.130.10">
    <property type="entry name" value="TonB-dependent receptor, plug domain"/>
    <property type="match status" value="1"/>
</dbReference>
<evidence type="ECO:0000256" key="8">
    <source>
        <dbReference type="ARBA" id="ARBA00023004"/>
    </source>
</evidence>
<keyword evidence="10 15" id="KW-0798">TonB box</keyword>
<evidence type="ECO:0000256" key="16">
    <source>
        <dbReference type="SAM" id="SignalP"/>
    </source>
</evidence>
<evidence type="ECO:0000256" key="11">
    <source>
        <dbReference type="ARBA" id="ARBA00023136"/>
    </source>
</evidence>
<evidence type="ECO:0000259" key="17">
    <source>
        <dbReference type="Pfam" id="PF00593"/>
    </source>
</evidence>
<keyword evidence="11 14" id="KW-0472">Membrane</keyword>
<keyword evidence="7 16" id="KW-0732">Signal</keyword>
<dbReference type="InterPro" id="IPR039426">
    <property type="entry name" value="TonB-dep_rcpt-like"/>
</dbReference>
<dbReference type="Proteomes" id="UP000460561">
    <property type="component" value="Unassembled WGS sequence"/>
</dbReference>
<proteinExistence type="inferred from homology"/>
<dbReference type="EMBL" id="WTYQ01000001">
    <property type="protein sequence ID" value="MXP25048.1"/>
    <property type="molecule type" value="Genomic_DNA"/>
</dbReference>
<dbReference type="NCBIfam" id="TIGR01783">
    <property type="entry name" value="TonB-siderophor"/>
    <property type="match status" value="1"/>
</dbReference>
<dbReference type="AlphaFoldDB" id="A0A845ACX7"/>
<dbReference type="InterPro" id="IPR037066">
    <property type="entry name" value="Plug_dom_sf"/>
</dbReference>
<evidence type="ECO:0000256" key="5">
    <source>
        <dbReference type="ARBA" id="ARBA00022496"/>
    </source>
</evidence>
<keyword evidence="3 14" id="KW-0813">Transport</keyword>
<keyword evidence="5" id="KW-0410">Iron transport</keyword>
<dbReference type="PROSITE" id="PS52016">
    <property type="entry name" value="TONB_DEPENDENT_REC_3"/>
    <property type="match status" value="1"/>
</dbReference>
<evidence type="ECO:0000313" key="19">
    <source>
        <dbReference type="EMBL" id="MXP25048.1"/>
    </source>
</evidence>
<keyword evidence="13 14" id="KW-0998">Cell outer membrane</keyword>
<evidence type="ECO:0000313" key="20">
    <source>
        <dbReference type="Proteomes" id="UP000460561"/>
    </source>
</evidence>
<dbReference type="InterPro" id="IPR036942">
    <property type="entry name" value="Beta-barrel_TonB_sf"/>
</dbReference>
<evidence type="ECO:0000256" key="15">
    <source>
        <dbReference type="RuleBase" id="RU003357"/>
    </source>
</evidence>
<dbReference type="GO" id="GO:0038023">
    <property type="term" value="F:signaling receptor activity"/>
    <property type="evidence" value="ECO:0007669"/>
    <property type="project" value="InterPro"/>
</dbReference>
<evidence type="ECO:0000256" key="6">
    <source>
        <dbReference type="ARBA" id="ARBA00022692"/>
    </source>
</evidence>
<evidence type="ECO:0000256" key="3">
    <source>
        <dbReference type="ARBA" id="ARBA00022448"/>
    </source>
</evidence>
<evidence type="ECO:0000256" key="12">
    <source>
        <dbReference type="ARBA" id="ARBA00023170"/>
    </source>
</evidence>
<evidence type="ECO:0000256" key="10">
    <source>
        <dbReference type="ARBA" id="ARBA00023077"/>
    </source>
</evidence>
<dbReference type="Gene3D" id="2.40.170.20">
    <property type="entry name" value="TonB-dependent receptor, beta-barrel domain"/>
    <property type="match status" value="1"/>
</dbReference>
<feature type="domain" description="TonB-dependent receptor plug" evidence="18">
    <location>
        <begin position="69"/>
        <end position="167"/>
    </location>
</feature>
<dbReference type="RefSeq" id="WP_160738216.1">
    <property type="nucleotide sequence ID" value="NZ_WTYQ01000001.1"/>
</dbReference>
<feature type="chain" id="PRO_5032859691" evidence="16">
    <location>
        <begin position="33"/>
        <end position="728"/>
    </location>
</feature>
<dbReference type="Pfam" id="PF00593">
    <property type="entry name" value="TonB_dep_Rec_b-barrel"/>
    <property type="match status" value="1"/>
</dbReference>
<gene>
    <name evidence="19" type="ORF">GRI39_03165</name>
</gene>
<protein>
    <submittedName>
        <fullName evidence="19">TonB-dependent siderophore receptor</fullName>
    </submittedName>
</protein>
<keyword evidence="6 14" id="KW-0812">Transmembrane</keyword>
<keyword evidence="20" id="KW-1185">Reference proteome</keyword>
<dbReference type="SUPFAM" id="SSF56935">
    <property type="entry name" value="Porins"/>
    <property type="match status" value="1"/>
</dbReference>
<dbReference type="GO" id="GO:0015891">
    <property type="term" value="P:siderophore transport"/>
    <property type="evidence" value="ECO:0007669"/>
    <property type="project" value="InterPro"/>
</dbReference>
<dbReference type="InterPro" id="IPR012910">
    <property type="entry name" value="Plug_dom"/>
</dbReference>
<dbReference type="PANTHER" id="PTHR32552:SF89">
    <property type="entry name" value="CATECHOLATE SIDEROPHORE RECEPTOR FIU"/>
    <property type="match status" value="1"/>
</dbReference>
<name>A0A845ACX7_9SPHN</name>
<evidence type="ECO:0000256" key="14">
    <source>
        <dbReference type="PROSITE-ProRule" id="PRU01360"/>
    </source>
</evidence>
<comment type="similarity">
    <text evidence="2 14 15">Belongs to the TonB-dependent receptor family.</text>
</comment>
<accession>A0A845ACX7</accession>
<evidence type="ECO:0000256" key="7">
    <source>
        <dbReference type="ARBA" id="ARBA00022729"/>
    </source>
</evidence>
<feature type="domain" description="TonB-dependent receptor-like beta-barrel" evidence="17">
    <location>
        <begin position="241"/>
        <end position="697"/>
    </location>
</feature>
<keyword evidence="9" id="KW-0406">Ion transport</keyword>
<comment type="caution">
    <text evidence="19">The sequence shown here is derived from an EMBL/GenBank/DDBJ whole genome shotgun (WGS) entry which is preliminary data.</text>
</comment>
<dbReference type="CDD" id="cd01347">
    <property type="entry name" value="ligand_gated_channel"/>
    <property type="match status" value="1"/>
</dbReference>
<comment type="subcellular location">
    <subcellularLocation>
        <location evidence="1 14">Cell outer membrane</location>
        <topology evidence="1 14">Multi-pass membrane protein</topology>
    </subcellularLocation>
</comment>
<dbReference type="PANTHER" id="PTHR32552">
    <property type="entry name" value="FERRICHROME IRON RECEPTOR-RELATED"/>
    <property type="match status" value="1"/>
</dbReference>
<keyword evidence="4 14" id="KW-1134">Transmembrane beta strand</keyword>
<keyword evidence="8" id="KW-0408">Iron</keyword>
<dbReference type="InterPro" id="IPR010105">
    <property type="entry name" value="TonB_sidphr_rcpt"/>
</dbReference>